<evidence type="ECO:0000256" key="9">
    <source>
        <dbReference type="ARBA" id="ARBA00023139"/>
    </source>
</evidence>
<dbReference type="InterPro" id="IPR004565">
    <property type="entry name" value="OM_lipoprot_LolB"/>
</dbReference>
<evidence type="ECO:0000256" key="6">
    <source>
        <dbReference type="ARBA" id="ARBA00022729"/>
    </source>
</evidence>
<evidence type="ECO:0000256" key="10">
    <source>
        <dbReference type="ARBA" id="ARBA00023186"/>
    </source>
</evidence>
<feature type="chain" id="PRO_5008975430" description="Outer-membrane lipoprotein LolB" evidence="14">
    <location>
        <begin position="19"/>
        <end position="197"/>
    </location>
</feature>
<name>R9PM06_AGAAL</name>
<comment type="subcellular location">
    <subcellularLocation>
        <location evidence="1 13">Cell outer membrane</location>
        <topology evidence="1 13">Lipid-anchor</topology>
    </subcellularLocation>
</comment>
<dbReference type="GO" id="GO:0044874">
    <property type="term" value="P:lipoprotein localization to outer membrane"/>
    <property type="evidence" value="ECO:0007669"/>
    <property type="project" value="UniProtKB-UniRule"/>
</dbReference>
<reference evidence="15" key="1">
    <citation type="journal article" date="2013" name="Genome Announc.">
        <title>Draft Genome Sequence of Agarivorans albus Strain MKT 106T, an Agarolytic Marine Bacterium.</title>
        <authorList>
            <person name="Yasuike M."/>
            <person name="Nakamura Y."/>
            <person name="Kai W."/>
            <person name="Fujiwara A."/>
            <person name="Fukui Y."/>
            <person name="Satomi M."/>
            <person name="Sano M."/>
        </authorList>
    </citation>
    <scope>NUCLEOTIDE SEQUENCE [LARGE SCALE GENOMIC DNA]</scope>
</reference>
<keyword evidence="11 13" id="KW-0998">Cell outer membrane</keyword>
<evidence type="ECO:0000256" key="14">
    <source>
        <dbReference type="SAM" id="SignalP"/>
    </source>
</evidence>
<keyword evidence="12 13" id="KW-0449">Lipoprotein</keyword>
<comment type="caution">
    <text evidence="15">The sequence shown here is derived from an EMBL/GenBank/DDBJ whole genome shotgun (WGS) entry which is preliminary data.</text>
</comment>
<comment type="subunit">
    <text evidence="3 13">Monomer.</text>
</comment>
<evidence type="ECO:0000313" key="15">
    <source>
        <dbReference type="EMBL" id="GAD02412.1"/>
    </source>
</evidence>
<proteinExistence type="inferred from homology"/>
<accession>R9PM06</accession>
<evidence type="ECO:0000256" key="1">
    <source>
        <dbReference type="ARBA" id="ARBA00004459"/>
    </source>
</evidence>
<keyword evidence="5 13" id="KW-0813">Transport</keyword>
<organism evidence="15 16">
    <name type="scientific">Agarivorans albus MKT 106</name>
    <dbReference type="NCBI Taxonomy" id="1331007"/>
    <lineage>
        <taxon>Bacteria</taxon>
        <taxon>Pseudomonadati</taxon>
        <taxon>Pseudomonadota</taxon>
        <taxon>Gammaproteobacteria</taxon>
        <taxon>Alteromonadales</taxon>
        <taxon>Alteromonadaceae</taxon>
        <taxon>Agarivorans</taxon>
    </lineage>
</organism>
<evidence type="ECO:0000256" key="12">
    <source>
        <dbReference type="ARBA" id="ARBA00023288"/>
    </source>
</evidence>
<dbReference type="STRING" id="1331007.AALB_2492"/>
<dbReference type="GO" id="GO:0015031">
    <property type="term" value="P:protein transport"/>
    <property type="evidence" value="ECO:0007669"/>
    <property type="project" value="UniProtKB-KW"/>
</dbReference>
<keyword evidence="10 13" id="KW-0143">Chaperone</keyword>
<evidence type="ECO:0000256" key="7">
    <source>
        <dbReference type="ARBA" id="ARBA00022927"/>
    </source>
</evidence>
<dbReference type="Gene3D" id="2.50.20.10">
    <property type="entry name" value="Lipoprotein localisation LolA/LolB/LppX"/>
    <property type="match status" value="1"/>
</dbReference>
<feature type="signal peptide" evidence="14">
    <location>
        <begin position="1"/>
        <end position="18"/>
    </location>
</feature>
<dbReference type="PROSITE" id="PS51257">
    <property type="entry name" value="PROKAR_LIPOPROTEIN"/>
    <property type="match status" value="1"/>
</dbReference>
<sequence length="197" mass="22874">MRHLAALFILVLGLSACTSPPPITTQNSEWDQHLSELQQIKNWQLSGKIAFINDNERQAANLFWQQNNNKSVLRINGPLGMQGIELHYQPGKVWVKTKDEEYQGSDAQLLVYRLTGWQVPVEQLPSWLLGIPTQNDYQLNAQNRLAEFTTEEQWQIDYLNYGQYNQHTLPRQLTLRSADNLLKLNIHKWQINDSTPH</sequence>
<evidence type="ECO:0000256" key="11">
    <source>
        <dbReference type="ARBA" id="ARBA00023237"/>
    </source>
</evidence>
<dbReference type="AlphaFoldDB" id="R9PM06"/>
<gene>
    <name evidence="13" type="primary">lolB</name>
    <name evidence="15" type="ORF">AALB_2492</name>
</gene>
<evidence type="ECO:0000256" key="5">
    <source>
        <dbReference type="ARBA" id="ARBA00022448"/>
    </source>
</evidence>
<dbReference type="SUPFAM" id="SSF89392">
    <property type="entry name" value="Prokaryotic lipoproteins and lipoprotein localization factors"/>
    <property type="match status" value="1"/>
</dbReference>
<dbReference type="NCBIfam" id="TIGR00548">
    <property type="entry name" value="lolB"/>
    <property type="match status" value="1"/>
</dbReference>
<evidence type="ECO:0000256" key="4">
    <source>
        <dbReference type="ARBA" id="ARBA00016202"/>
    </source>
</evidence>
<evidence type="ECO:0000256" key="2">
    <source>
        <dbReference type="ARBA" id="ARBA00009696"/>
    </source>
</evidence>
<dbReference type="CDD" id="cd16326">
    <property type="entry name" value="LolB"/>
    <property type="match status" value="1"/>
</dbReference>
<dbReference type="GO" id="GO:0009279">
    <property type="term" value="C:cell outer membrane"/>
    <property type="evidence" value="ECO:0007669"/>
    <property type="project" value="UniProtKB-SubCell"/>
</dbReference>
<evidence type="ECO:0000256" key="13">
    <source>
        <dbReference type="HAMAP-Rule" id="MF_00233"/>
    </source>
</evidence>
<keyword evidence="16" id="KW-1185">Reference proteome</keyword>
<dbReference type="RefSeq" id="WP_016402179.1">
    <property type="nucleotide sequence ID" value="NZ_BARX01000016.1"/>
</dbReference>
<keyword evidence="6 13" id="KW-0732">Signal</keyword>
<dbReference type="EMBL" id="BARX01000016">
    <property type="protein sequence ID" value="GAD02412.1"/>
    <property type="molecule type" value="Genomic_DNA"/>
</dbReference>
<keyword evidence="9 13" id="KW-0564">Palmitate</keyword>
<dbReference type="Proteomes" id="UP000014461">
    <property type="component" value="Unassembled WGS sequence"/>
</dbReference>
<protein>
    <recommendedName>
        <fullName evidence="4 13">Outer-membrane lipoprotein LolB</fullName>
    </recommendedName>
</protein>
<keyword evidence="8 13" id="KW-0472">Membrane</keyword>
<evidence type="ECO:0000313" key="16">
    <source>
        <dbReference type="Proteomes" id="UP000014461"/>
    </source>
</evidence>
<evidence type="ECO:0000256" key="3">
    <source>
        <dbReference type="ARBA" id="ARBA00011245"/>
    </source>
</evidence>
<dbReference type="HAMAP" id="MF_00233">
    <property type="entry name" value="LolB"/>
    <property type="match status" value="1"/>
</dbReference>
<dbReference type="InterPro" id="IPR029046">
    <property type="entry name" value="LolA/LolB/LppX"/>
</dbReference>
<keyword evidence="7 13" id="KW-0653">Protein transport</keyword>
<comment type="function">
    <text evidence="13">Plays a critical role in the incorporation of lipoproteins in the outer membrane after they are released by the LolA protein.</text>
</comment>
<comment type="similarity">
    <text evidence="2 13">Belongs to the LolB family.</text>
</comment>
<dbReference type="Pfam" id="PF03550">
    <property type="entry name" value="LolB"/>
    <property type="match status" value="1"/>
</dbReference>
<evidence type="ECO:0000256" key="8">
    <source>
        <dbReference type="ARBA" id="ARBA00023136"/>
    </source>
</evidence>